<protein>
    <submittedName>
        <fullName evidence="5">LacI family transcriptional regulator</fullName>
    </submittedName>
</protein>
<keyword evidence="1" id="KW-0805">Transcription regulation</keyword>
<keyword evidence="3" id="KW-0804">Transcription</keyword>
<evidence type="ECO:0000313" key="6">
    <source>
        <dbReference type="Proteomes" id="UP000294678"/>
    </source>
</evidence>
<accession>A0AA46E0B4</accession>
<dbReference type="PANTHER" id="PTHR30146">
    <property type="entry name" value="LACI-RELATED TRANSCRIPTIONAL REPRESSOR"/>
    <property type="match status" value="1"/>
</dbReference>
<keyword evidence="2" id="KW-0238">DNA-binding</keyword>
<keyword evidence="6" id="KW-1185">Reference proteome</keyword>
<gene>
    <name evidence="5" type="ORF">EV215_0224</name>
</gene>
<dbReference type="SUPFAM" id="SSF47413">
    <property type="entry name" value="lambda repressor-like DNA-binding domains"/>
    <property type="match status" value="1"/>
</dbReference>
<dbReference type="PRINTS" id="PR00036">
    <property type="entry name" value="HTHLACI"/>
</dbReference>
<dbReference type="CDD" id="cd06267">
    <property type="entry name" value="PBP1_LacI_sugar_binding-like"/>
    <property type="match status" value="1"/>
</dbReference>
<proteinExistence type="predicted"/>
<comment type="caution">
    <text evidence="5">The sequence shown here is derived from an EMBL/GenBank/DDBJ whole genome shotgun (WGS) entry which is preliminary data.</text>
</comment>
<evidence type="ECO:0000256" key="3">
    <source>
        <dbReference type="ARBA" id="ARBA00023163"/>
    </source>
</evidence>
<organism evidence="5 6">
    <name type="scientific">Hypnocyclicus thermotrophus</name>
    <dbReference type="NCBI Taxonomy" id="1627895"/>
    <lineage>
        <taxon>Bacteria</taxon>
        <taxon>Fusobacteriati</taxon>
        <taxon>Fusobacteriota</taxon>
        <taxon>Fusobacteriia</taxon>
        <taxon>Fusobacteriales</taxon>
        <taxon>Fusobacteriaceae</taxon>
        <taxon>Hypnocyclicus</taxon>
    </lineage>
</organism>
<dbReference type="SMART" id="SM00354">
    <property type="entry name" value="HTH_LACI"/>
    <property type="match status" value="1"/>
</dbReference>
<dbReference type="Pfam" id="PF00356">
    <property type="entry name" value="LacI"/>
    <property type="match status" value="1"/>
</dbReference>
<sequence length="337" mass="38142">MSITIIDVAKKAGVSRTTVSNVLNHPKRCSNETKKKVLAAIKELNYTPNFAAKTLVNKTSKLIGIILPEYIDNNFLTGNPFYNTIIDGVNSKLTSLDNEYDIIINYLHSKKKKENIIEWVNMRNIDGLIVIGEISKNYIKKIEKSNIPCIFIDNYVDYPKNSITLNIDDKLGGYLATKHLIKKGYQKISFCSSNLKSSKVNSLRYKGYLEALNKYKIDIPIVLESKNIFFDAGVEIAKEILNNNIDAVVSVSDILAIGIVKEISKYKKIPNEFGIVGFDNINISNYYTPSLTTINQEIKHRGELALEYLIKLILNKKFNPNILITNINLIERESTLL</sequence>
<dbReference type="CDD" id="cd01392">
    <property type="entry name" value="HTH_LacI"/>
    <property type="match status" value="1"/>
</dbReference>
<dbReference type="Gene3D" id="1.10.260.40">
    <property type="entry name" value="lambda repressor-like DNA-binding domains"/>
    <property type="match status" value="1"/>
</dbReference>
<dbReference type="EMBL" id="SOBG01000001">
    <property type="protein sequence ID" value="TDT72419.1"/>
    <property type="molecule type" value="Genomic_DNA"/>
</dbReference>
<dbReference type="PANTHER" id="PTHR30146:SF24">
    <property type="entry name" value="XYLOSE OPERON REGULATORY PROTEIN"/>
    <property type="match status" value="1"/>
</dbReference>
<evidence type="ECO:0000256" key="2">
    <source>
        <dbReference type="ARBA" id="ARBA00023125"/>
    </source>
</evidence>
<dbReference type="InterPro" id="IPR000843">
    <property type="entry name" value="HTH_LacI"/>
</dbReference>
<dbReference type="Pfam" id="PF13377">
    <property type="entry name" value="Peripla_BP_3"/>
    <property type="match status" value="1"/>
</dbReference>
<evidence type="ECO:0000313" key="5">
    <source>
        <dbReference type="EMBL" id="TDT72419.1"/>
    </source>
</evidence>
<dbReference type="RefSeq" id="WP_134112048.1">
    <property type="nucleotide sequence ID" value="NZ_SOBG01000001.1"/>
</dbReference>
<dbReference type="InterPro" id="IPR028082">
    <property type="entry name" value="Peripla_BP_I"/>
</dbReference>
<dbReference type="InterPro" id="IPR046335">
    <property type="entry name" value="LacI/GalR-like_sensor"/>
</dbReference>
<dbReference type="GO" id="GO:0003700">
    <property type="term" value="F:DNA-binding transcription factor activity"/>
    <property type="evidence" value="ECO:0007669"/>
    <property type="project" value="TreeGrafter"/>
</dbReference>
<dbReference type="SUPFAM" id="SSF53822">
    <property type="entry name" value="Periplasmic binding protein-like I"/>
    <property type="match status" value="1"/>
</dbReference>
<dbReference type="GO" id="GO:0000976">
    <property type="term" value="F:transcription cis-regulatory region binding"/>
    <property type="evidence" value="ECO:0007669"/>
    <property type="project" value="TreeGrafter"/>
</dbReference>
<dbReference type="AlphaFoldDB" id="A0AA46E0B4"/>
<dbReference type="InterPro" id="IPR010982">
    <property type="entry name" value="Lambda_DNA-bd_dom_sf"/>
</dbReference>
<dbReference type="Gene3D" id="3.40.50.2300">
    <property type="match status" value="2"/>
</dbReference>
<name>A0AA46E0B4_9FUSO</name>
<feature type="domain" description="HTH lacI-type" evidence="4">
    <location>
        <begin position="3"/>
        <end position="57"/>
    </location>
</feature>
<dbReference type="Proteomes" id="UP000294678">
    <property type="component" value="Unassembled WGS sequence"/>
</dbReference>
<dbReference type="PROSITE" id="PS50932">
    <property type="entry name" value="HTH_LACI_2"/>
    <property type="match status" value="1"/>
</dbReference>
<evidence type="ECO:0000256" key="1">
    <source>
        <dbReference type="ARBA" id="ARBA00023015"/>
    </source>
</evidence>
<evidence type="ECO:0000259" key="4">
    <source>
        <dbReference type="PROSITE" id="PS50932"/>
    </source>
</evidence>
<reference evidence="5 6" key="1">
    <citation type="submission" date="2019-03" db="EMBL/GenBank/DDBJ databases">
        <title>Genomic Encyclopedia of Type Strains, Phase IV (KMG-IV): sequencing the most valuable type-strain genomes for metagenomic binning, comparative biology and taxonomic classification.</title>
        <authorList>
            <person name="Goeker M."/>
        </authorList>
    </citation>
    <scope>NUCLEOTIDE SEQUENCE [LARGE SCALE GENOMIC DNA]</scope>
    <source>
        <strain evidence="5 6">DSM 100055</strain>
    </source>
</reference>
<dbReference type="PROSITE" id="PS00356">
    <property type="entry name" value="HTH_LACI_1"/>
    <property type="match status" value="1"/>
</dbReference>